<organism evidence="2">
    <name type="scientific">Nicotiana tabacum</name>
    <name type="common">Common tobacco</name>
    <dbReference type="NCBI Taxonomy" id="4097"/>
    <lineage>
        <taxon>Eukaryota</taxon>
        <taxon>Viridiplantae</taxon>
        <taxon>Streptophyta</taxon>
        <taxon>Embryophyta</taxon>
        <taxon>Tracheophyta</taxon>
        <taxon>Spermatophyta</taxon>
        <taxon>Magnoliopsida</taxon>
        <taxon>eudicotyledons</taxon>
        <taxon>Gunneridae</taxon>
        <taxon>Pentapetalae</taxon>
        <taxon>asterids</taxon>
        <taxon>lamiids</taxon>
        <taxon>Solanales</taxon>
        <taxon>Solanaceae</taxon>
        <taxon>Nicotianoideae</taxon>
        <taxon>Nicotianeae</taxon>
        <taxon>Nicotiana</taxon>
    </lineage>
</organism>
<protein>
    <submittedName>
        <fullName evidence="2">Craniofacial development protein 2-like</fullName>
    </submittedName>
</protein>
<dbReference type="Gene3D" id="3.60.10.10">
    <property type="entry name" value="Endonuclease/exonuclease/phosphatase"/>
    <property type="match status" value="1"/>
</dbReference>
<dbReference type="PANTHER" id="PTHR23227:SF67">
    <property type="entry name" value="CRANIOFACIAL DEVELOPMENT PROTEIN 2-LIKE"/>
    <property type="match status" value="1"/>
</dbReference>
<evidence type="ECO:0000256" key="1">
    <source>
        <dbReference type="SAM" id="Phobius"/>
    </source>
</evidence>
<feature type="transmembrane region" description="Helical" evidence="1">
    <location>
        <begin position="15"/>
        <end position="33"/>
    </location>
</feature>
<dbReference type="KEGG" id="nta:107821856"/>
<proteinExistence type="predicted"/>
<keyword evidence="1" id="KW-1133">Transmembrane helix</keyword>
<dbReference type="PANTHER" id="PTHR23227">
    <property type="entry name" value="BUCENTAUR RELATED"/>
    <property type="match status" value="1"/>
</dbReference>
<sequence>MICLNSVSTSPGRKVAGITIVAIKIAGITIVAIKYHKTAWAICGYSEVHGGFDFGERNGGGTSLLDFAKAFELVIANSSFSKWEEHLVTFQSSVVKTQIDYFLLRRGDRRLCEDCKVIPGETLATQHRLL</sequence>
<dbReference type="PaxDb" id="4097-A0A1S4CR98"/>
<dbReference type="RefSeq" id="XP_016503797.1">
    <property type="nucleotide sequence ID" value="XM_016648311.1"/>
</dbReference>
<accession>A0A1S4CR98</accession>
<name>A0A1S4CR98_TOBAC</name>
<dbReference type="InterPro" id="IPR027124">
    <property type="entry name" value="Swc5/CFDP1/2"/>
</dbReference>
<evidence type="ECO:0000313" key="2">
    <source>
        <dbReference type="RefSeq" id="XP_016503797.1"/>
    </source>
</evidence>
<dbReference type="STRING" id="4097.A0A1S4CR98"/>
<reference evidence="2" key="1">
    <citation type="submission" date="2025-08" db="UniProtKB">
        <authorList>
            <consortium name="RefSeq"/>
        </authorList>
    </citation>
    <scope>IDENTIFICATION</scope>
</reference>
<dbReference type="AlphaFoldDB" id="A0A1S4CR98"/>
<dbReference type="InterPro" id="IPR036691">
    <property type="entry name" value="Endo/exonu/phosph_ase_sf"/>
</dbReference>
<keyword evidence="1" id="KW-0812">Transmembrane</keyword>
<keyword evidence="1" id="KW-0472">Membrane</keyword>
<dbReference type="OrthoDB" id="418748at2759"/>
<gene>
    <name evidence="2" type="primary">LOC107821856</name>
</gene>